<dbReference type="OrthoDB" id="408631at2759"/>
<dbReference type="EC" id="3.1.1.-" evidence="4"/>
<dbReference type="InterPro" id="IPR019826">
    <property type="entry name" value="Carboxylesterase_B_AS"/>
</dbReference>
<evidence type="ECO:0000256" key="2">
    <source>
        <dbReference type="ARBA" id="ARBA00010515"/>
    </source>
</evidence>
<feature type="signal peptide" evidence="4">
    <location>
        <begin position="1"/>
        <end position="18"/>
    </location>
</feature>
<sequence>MDFLVFLVLFSLLLPSFAVPTGHRVTLPPVDPRKILCQLPILKKFLCPPTGVSALTRKTVLGTAQGTSDPSGAQRFAVKYASASRWAPSTLVTDWELPNGSTNATALPLACPQPGVDSSAFTEDCLSMILYVPSTLNANSNAPTLMWIHGGSFIVGSATAPGLDGSNLAIATNSIVAVVQYRLGALGFLAPNGQTNLAVKDLINALQFLGKVVPAFGGSASKITIAGQSSGASMIRALLAVPSASSLFKSAIMQSDPMDFGFLSSTTQKTLQSFFNQGVSCGSANTACAKALSVNDILDTQNDVFDNAINLDPAAGNSEPIRPVLDGSLITAPLDSTAPFPPVNKPILVTTAAQDAGFAIYLGNPDPLPEDDFEPALNMTFGPARTSTIMNSNFYPTPPPADGIPDARVQLQTLGTDYLWRCSSWTFARNWAQHGGSAYVGQFVVGATYPGNEIVPYCTQPGIVCHQDDIEIVFGTVPNPTSAQSALVTEMQARYKAFLTTGNPNAPGFATWAPATTSDVHALVLGGSGEVSVGACTPSFWGSAVQYDYQFFNE</sequence>
<accession>A0A409VJM4</accession>
<dbReference type="InterPro" id="IPR002018">
    <property type="entry name" value="CarbesteraseB"/>
</dbReference>
<comment type="similarity">
    <text evidence="2">Belongs to the 'GDXG' lipolytic enzyme family.</text>
</comment>
<dbReference type="PROSITE" id="PS00122">
    <property type="entry name" value="CARBOXYLESTERASE_B_1"/>
    <property type="match status" value="1"/>
</dbReference>
<dbReference type="EMBL" id="NHYE01005630">
    <property type="protein sequence ID" value="PPQ66443.1"/>
    <property type="molecule type" value="Genomic_DNA"/>
</dbReference>
<name>A0A409VJM4_9AGAR</name>
<dbReference type="InterPro" id="IPR002168">
    <property type="entry name" value="Lipase_GDXG_HIS_AS"/>
</dbReference>
<dbReference type="Gene3D" id="3.40.50.1820">
    <property type="entry name" value="alpha/beta hydrolase"/>
    <property type="match status" value="1"/>
</dbReference>
<feature type="chain" id="PRO_5018815983" description="Carboxylic ester hydrolase" evidence="4">
    <location>
        <begin position="19"/>
        <end position="554"/>
    </location>
</feature>
<gene>
    <name evidence="6" type="ORF">CVT26_011201</name>
</gene>
<keyword evidence="4" id="KW-0732">Signal</keyword>
<dbReference type="AlphaFoldDB" id="A0A409VJM4"/>
<evidence type="ECO:0000313" key="6">
    <source>
        <dbReference type="EMBL" id="PPQ66443.1"/>
    </source>
</evidence>
<protein>
    <recommendedName>
        <fullName evidence="4">Carboxylic ester hydrolase</fullName>
        <ecNumber evidence="4">3.1.1.-</ecNumber>
    </recommendedName>
</protein>
<dbReference type="SUPFAM" id="SSF53474">
    <property type="entry name" value="alpha/beta-Hydrolases"/>
    <property type="match status" value="1"/>
</dbReference>
<keyword evidence="7" id="KW-1185">Reference proteome</keyword>
<dbReference type="PROSITE" id="PS01173">
    <property type="entry name" value="LIPASE_GDXG_HIS"/>
    <property type="match status" value="1"/>
</dbReference>
<dbReference type="InParanoid" id="A0A409VJM4"/>
<organism evidence="6 7">
    <name type="scientific">Gymnopilus dilepis</name>
    <dbReference type="NCBI Taxonomy" id="231916"/>
    <lineage>
        <taxon>Eukaryota</taxon>
        <taxon>Fungi</taxon>
        <taxon>Dikarya</taxon>
        <taxon>Basidiomycota</taxon>
        <taxon>Agaricomycotina</taxon>
        <taxon>Agaricomycetes</taxon>
        <taxon>Agaricomycetidae</taxon>
        <taxon>Agaricales</taxon>
        <taxon>Agaricineae</taxon>
        <taxon>Hymenogastraceae</taxon>
        <taxon>Gymnopilus</taxon>
    </lineage>
</organism>
<dbReference type="PANTHER" id="PTHR45570">
    <property type="entry name" value="CARBOXYLIC ESTER HYDROLASE"/>
    <property type="match status" value="1"/>
</dbReference>
<dbReference type="InterPro" id="IPR029058">
    <property type="entry name" value="AB_hydrolase_fold"/>
</dbReference>
<evidence type="ECO:0000256" key="1">
    <source>
        <dbReference type="ARBA" id="ARBA00005964"/>
    </source>
</evidence>
<dbReference type="Proteomes" id="UP000284706">
    <property type="component" value="Unassembled WGS sequence"/>
</dbReference>
<dbReference type="PANTHER" id="PTHR45570:SF1">
    <property type="entry name" value="CARBOXYLIC ESTER HYDROLASE"/>
    <property type="match status" value="1"/>
</dbReference>
<evidence type="ECO:0000259" key="5">
    <source>
        <dbReference type="Pfam" id="PF00135"/>
    </source>
</evidence>
<proteinExistence type="inferred from homology"/>
<dbReference type="Pfam" id="PF00135">
    <property type="entry name" value="COesterase"/>
    <property type="match status" value="1"/>
</dbReference>
<dbReference type="GO" id="GO:0016787">
    <property type="term" value="F:hydrolase activity"/>
    <property type="evidence" value="ECO:0007669"/>
    <property type="project" value="UniProtKB-KW"/>
</dbReference>
<evidence type="ECO:0000313" key="7">
    <source>
        <dbReference type="Proteomes" id="UP000284706"/>
    </source>
</evidence>
<dbReference type="STRING" id="231916.A0A409VJM4"/>
<reference evidence="6 7" key="1">
    <citation type="journal article" date="2018" name="Evol. Lett.">
        <title>Horizontal gene cluster transfer increased hallucinogenic mushroom diversity.</title>
        <authorList>
            <person name="Reynolds H.T."/>
            <person name="Vijayakumar V."/>
            <person name="Gluck-Thaler E."/>
            <person name="Korotkin H.B."/>
            <person name="Matheny P.B."/>
            <person name="Slot J.C."/>
        </authorList>
    </citation>
    <scope>NUCLEOTIDE SEQUENCE [LARGE SCALE GENOMIC DNA]</scope>
    <source>
        <strain evidence="6 7">SRW20</strain>
    </source>
</reference>
<feature type="domain" description="Carboxylesterase type B" evidence="5">
    <location>
        <begin position="60"/>
        <end position="523"/>
    </location>
</feature>
<evidence type="ECO:0000256" key="3">
    <source>
        <dbReference type="ARBA" id="ARBA00022801"/>
    </source>
</evidence>
<keyword evidence="3 4" id="KW-0378">Hydrolase</keyword>
<evidence type="ECO:0000256" key="4">
    <source>
        <dbReference type="RuleBase" id="RU361235"/>
    </source>
</evidence>
<comment type="similarity">
    <text evidence="1 4">Belongs to the type-B carboxylesterase/lipase family.</text>
</comment>
<comment type="caution">
    <text evidence="6">The sequence shown here is derived from an EMBL/GenBank/DDBJ whole genome shotgun (WGS) entry which is preliminary data.</text>
</comment>